<dbReference type="InterPro" id="IPR020052">
    <property type="entry name" value="Ribosomal_eL31_CS"/>
</dbReference>
<comment type="similarity">
    <text evidence="1">Belongs to the eukaryotic ribosomal protein eL31 family.</text>
</comment>
<sequence length="103" mass="11936">MGKVQQDLISRDYTIVLSKRIRTVSYKKRAPRAIKEIRKFATQAMGTKDIRLSADLNKKVWSKGVKNVPVRIRVRLSRKRNDNEEADESLYTLVEAVEVADFK</sequence>
<evidence type="ECO:0008006" key="6">
    <source>
        <dbReference type="Google" id="ProtNLM"/>
    </source>
</evidence>
<evidence type="ECO:0000256" key="2">
    <source>
        <dbReference type="ARBA" id="ARBA00022980"/>
    </source>
</evidence>
<dbReference type="Proteomes" id="UP001165082">
    <property type="component" value="Unassembled WGS sequence"/>
</dbReference>
<accession>A0A9W7DYD3</accession>
<proteinExistence type="inferred from homology"/>
<dbReference type="Gene3D" id="3.10.440.10">
    <property type="match status" value="1"/>
</dbReference>
<dbReference type="GO" id="GO:0002181">
    <property type="term" value="P:cytoplasmic translation"/>
    <property type="evidence" value="ECO:0007669"/>
    <property type="project" value="TreeGrafter"/>
</dbReference>
<dbReference type="PROSITE" id="PS01144">
    <property type="entry name" value="RIBOSOMAL_L31E"/>
    <property type="match status" value="1"/>
</dbReference>
<organism evidence="4 5">
    <name type="scientific">Triparma retinervis</name>
    <dbReference type="NCBI Taxonomy" id="2557542"/>
    <lineage>
        <taxon>Eukaryota</taxon>
        <taxon>Sar</taxon>
        <taxon>Stramenopiles</taxon>
        <taxon>Ochrophyta</taxon>
        <taxon>Bolidophyceae</taxon>
        <taxon>Parmales</taxon>
        <taxon>Triparmaceae</taxon>
        <taxon>Triparma</taxon>
    </lineage>
</organism>
<dbReference type="CDD" id="cd00463">
    <property type="entry name" value="Ribosomal_L31e"/>
    <property type="match status" value="1"/>
</dbReference>
<dbReference type="Pfam" id="PF01198">
    <property type="entry name" value="Ribosomal_L31e"/>
    <property type="match status" value="1"/>
</dbReference>
<dbReference type="InterPro" id="IPR000054">
    <property type="entry name" value="Ribosomal_eL31"/>
</dbReference>
<protein>
    <recommendedName>
        <fullName evidence="6">60S ribosomal protein L31</fullName>
    </recommendedName>
</protein>
<feature type="non-terminal residue" evidence="4">
    <location>
        <position position="103"/>
    </location>
</feature>
<evidence type="ECO:0000256" key="1">
    <source>
        <dbReference type="ARBA" id="ARBA00010808"/>
    </source>
</evidence>
<dbReference type="GO" id="GO:0003735">
    <property type="term" value="F:structural constituent of ribosome"/>
    <property type="evidence" value="ECO:0007669"/>
    <property type="project" value="InterPro"/>
</dbReference>
<dbReference type="InterPro" id="IPR023621">
    <property type="entry name" value="Ribosomal_eL31_dom_sf"/>
</dbReference>
<evidence type="ECO:0000313" key="5">
    <source>
        <dbReference type="Proteomes" id="UP001165082"/>
    </source>
</evidence>
<keyword evidence="3" id="KW-0687">Ribonucleoprotein</keyword>
<reference evidence="4" key="1">
    <citation type="submission" date="2022-07" db="EMBL/GenBank/DDBJ databases">
        <title>Genome analysis of Parmales, a sister group of diatoms, reveals the evolutionary specialization of diatoms from phago-mixotrophs to photoautotrophs.</title>
        <authorList>
            <person name="Ban H."/>
            <person name="Sato S."/>
            <person name="Yoshikawa S."/>
            <person name="Kazumasa Y."/>
            <person name="Nakamura Y."/>
            <person name="Ichinomiya M."/>
            <person name="Saitoh K."/>
            <person name="Sato N."/>
            <person name="Blanc-Mathieu R."/>
            <person name="Endo H."/>
            <person name="Kuwata A."/>
            <person name="Ogata H."/>
        </authorList>
    </citation>
    <scope>NUCLEOTIDE SEQUENCE</scope>
</reference>
<dbReference type="GO" id="GO:0022625">
    <property type="term" value="C:cytosolic large ribosomal subunit"/>
    <property type="evidence" value="ECO:0007669"/>
    <property type="project" value="TreeGrafter"/>
</dbReference>
<gene>
    <name evidence="4" type="ORF">TrRE_jg1056</name>
</gene>
<dbReference type="PANTHER" id="PTHR10956">
    <property type="entry name" value="60S RIBOSOMAL PROTEIN L31"/>
    <property type="match status" value="1"/>
</dbReference>
<keyword evidence="5" id="KW-1185">Reference proteome</keyword>
<dbReference type="AlphaFoldDB" id="A0A9W7DYD3"/>
<dbReference type="OrthoDB" id="9739313at2759"/>
<dbReference type="FunFam" id="3.10.440.10:FF:000001">
    <property type="entry name" value="60S ribosomal protein L31"/>
    <property type="match status" value="1"/>
</dbReference>
<evidence type="ECO:0000256" key="3">
    <source>
        <dbReference type="ARBA" id="ARBA00023274"/>
    </source>
</evidence>
<evidence type="ECO:0000313" key="4">
    <source>
        <dbReference type="EMBL" id="GMH61099.1"/>
    </source>
</evidence>
<keyword evidence="2" id="KW-0689">Ribosomal protein</keyword>
<dbReference type="SUPFAM" id="SSF54575">
    <property type="entry name" value="Ribosomal protein L31e"/>
    <property type="match status" value="1"/>
</dbReference>
<dbReference type="EMBL" id="BRXZ01006465">
    <property type="protein sequence ID" value="GMH61099.1"/>
    <property type="molecule type" value="Genomic_DNA"/>
</dbReference>
<comment type="caution">
    <text evidence="4">The sequence shown here is derived from an EMBL/GenBank/DDBJ whole genome shotgun (WGS) entry which is preliminary data.</text>
</comment>
<dbReference type="SMART" id="SM01380">
    <property type="entry name" value="Ribosomal_L31e"/>
    <property type="match status" value="1"/>
</dbReference>
<name>A0A9W7DYD3_9STRA</name>
<dbReference type="PANTHER" id="PTHR10956:SF0">
    <property type="entry name" value="60S RIBOSOMAL PROTEIN L31"/>
    <property type="match status" value="1"/>
</dbReference>